<feature type="region of interest" description="Disordered" evidence="2">
    <location>
        <begin position="444"/>
        <end position="467"/>
    </location>
</feature>
<dbReference type="InterPro" id="IPR005312">
    <property type="entry name" value="DUF1759"/>
</dbReference>
<evidence type="ECO:0000259" key="3">
    <source>
        <dbReference type="PROSITE" id="PS50994"/>
    </source>
</evidence>
<feature type="compositionally biased region" description="Basic and acidic residues" evidence="2">
    <location>
        <begin position="454"/>
        <end position="467"/>
    </location>
</feature>
<dbReference type="InterPro" id="IPR036397">
    <property type="entry name" value="RNaseH_sf"/>
</dbReference>
<dbReference type="PANTHER" id="PTHR47331:SF1">
    <property type="entry name" value="GAG-LIKE PROTEIN"/>
    <property type="match status" value="1"/>
</dbReference>
<dbReference type="PROSITE" id="PS50994">
    <property type="entry name" value="INTEGRASE"/>
    <property type="match status" value="1"/>
</dbReference>
<feature type="coiled-coil region" evidence="1">
    <location>
        <begin position="299"/>
        <end position="326"/>
    </location>
</feature>
<dbReference type="InterPro" id="IPR041588">
    <property type="entry name" value="Integrase_H2C2"/>
</dbReference>
<dbReference type="SUPFAM" id="SSF56672">
    <property type="entry name" value="DNA/RNA polymerases"/>
    <property type="match status" value="1"/>
</dbReference>
<dbReference type="Pfam" id="PF03564">
    <property type="entry name" value="DUF1759"/>
    <property type="match status" value="1"/>
</dbReference>
<dbReference type="InterPro" id="IPR001584">
    <property type="entry name" value="Integrase_cat-core"/>
</dbReference>
<dbReference type="Pfam" id="PF17921">
    <property type="entry name" value="Integrase_H2C2"/>
    <property type="match status" value="1"/>
</dbReference>
<dbReference type="InterPro" id="IPR021109">
    <property type="entry name" value="Peptidase_aspartic_dom_sf"/>
</dbReference>
<dbReference type="Pfam" id="PF18701">
    <property type="entry name" value="DUF5641"/>
    <property type="match status" value="1"/>
</dbReference>
<name>A0ABP1R6Z6_9HEXA</name>
<feature type="domain" description="Integrase catalytic" evidence="3">
    <location>
        <begin position="1422"/>
        <end position="1601"/>
    </location>
</feature>
<evidence type="ECO:0000256" key="1">
    <source>
        <dbReference type="SAM" id="Coils"/>
    </source>
</evidence>
<organism evidence="4 5">
    <name type="scientific">Orchesella dallaii</name>
    <dbReference type="NCBI Taxonomy" id="48710"/>
    <lineage>
        <taxon>Eukaryota</taxon>
        <taxon>Metazoa</taxon>
        <taxon>Ecdysozoa</taxon>
        <taxon>Arthropoda</taxon>
        <taxon>Hexapoda</taxon>
        <taxon>Collembola</taxon>
        <taxon>Entomobryomorpha</taxon>
        <taxon>Entomobryoidea</taxon>
        <taxon>Orchesellidae</taxon>
        <taxon>Orchesellinae</taxon>
        <taxon>Orchesella</taxon>
    </lineage>
</organism>
<dbReference type="Gene3D" id="2.40.70.10">
    <property type="entry name" value="Acid Proteases"/>
    <property type="match status" value="1"/>
</dbReference>
<keyword evidence="1" id="KW-0175">Coiled coil</keyword>
<protein>
    <recommendedName>
        <fullName evidence="3">Integrase catalytic domain-containing protein</fullName>
    </recommendedName>
</protein>
<dbReference type="InterPro" id="IPR040676">
    <property type="entry name" value="DUF5641"/>
</dbReference>
<dbReference type="EMBL" id="CAXLJM020000057">
    <property type="protein sequence ID" value="CAL8117960.1"/>
    <property type="molecule type" value="Genomic_DNA"/>
</dbReference>
<evidence type="ECO:0000313" key="4">
    <source>
        <dbReference type="EMBL" id="CAL8117960.1"/>
    </source>
</evidence>
<dbReference type="Pfam" id="PF05380">
    <property type="entry name" value="Peptidase_A17"/>
    <property type="match status" value="1"/>
</dbReference>
<keyword evidence="5" id="KW-1185">Reference proteome</keyword>
<reference evidence="4 5" key="1">
    <citation type="submission" date="2024-08" db="EMBL/GenBank/DDBJ databases">
        <authorList>
            <person name="Cucini C."/>
            <person name="Frati F."/>
        </authorList>
    </citation>
    <scope>NUCLEOTIDE SEQUENCE [LARGE SCALE GENOMIC DNA]</scope>
</reference>
<dbReference type="InterPro" id="IPR043502">
    <property type="entry name" value="DNA/RNA_pol_sf"/>
</dbReference>
<dbReference type="InterPro" id="IPR008042">
    <property type="entry name" value="Retrotrans_Pao"/>
</dbReference>
<dbReference type="SUPFAM" id="SSF53098">
    <property type="entry name" value="Ribonuclease H-like"/>
    <property type="match status" value="1"/>
</dbReference>
<dbReference type="Proteomes" id="UP001642540">
    <property type="component" value="Unassembled WGS sequence"/>
</dbReference>
<feature type="region of interest" description="Disordered" evidence="2">
    <location>
        <begin position="1"/>
        <end position="23"/>
    </location>
</feature>
<gene>
    <name evidence="4" type="ORF">ODALV1_LOCUS17918</name>
</gene>
<dbReference type="InterPro" id="IPR012337">
    <property type="entry name" value="RNaseH-like_sf"/>
</dbReference>
<dbReference type="Gene3D" id="3.30.420.10">
    <property type="entry name" value="Ribonuclease H-like superfamily/Ribonuclease H"/>
    <property type="match status" value="1"/>
</dbReference>
<evidence type="ECO:0000313" key="5">
    <source>
        <dbReference type="Proteomes" id="UP001642540"/>
    </source>
</evidence>
<comment type="caution">
    <text evidence="4">The sequence shown here is derived from an EMBL/GenBank/DDBJ whole genome shotgun (WGS) entry which is preliminary data.</text>
</comment>
<dbReference type="PANTHER" id="PTHR47331">
    <property type="entry name" value="PHD-TYPE DOMAIN-CONTAINING PROTEIN"/>
    <property type="match status" value="1"/>
</dbReference>
<sequence length="1770" mass="201981">MPSNRNGRQDQEEDSEGHKEDQALIRARMALTAEIRLFKQSMKALNEEIDKEQPDPDVLEIMYSVFQTQMYSLQESENKLFDVLLDNQDEEEYGQEKEKSAALRQECIKIEFKAKKIMQKTAQANSDNNSGVMLLDSSRGQRRKLPKLELPQFGGDVREWLPFWSQFEQIHSDEEITDSDKYMYLIQSTVPGSSPHEIVMSFPVCAKNYPMAVESLKDRYGRESMLVKVYVRDLLRLVVDNAQRKTVSLSSLYVMLSSKIRALETLGVTKDKCASIIYPLVESCIPEDVLRVWQRDLHCKGANESEEELEKLMEFLKKEVQGEDNIKLACASFSSEPQKNIQVRGSKPVKQITPTPTAAGLLSTDDPEEKLNASSCIFCNRNHLSELCGKADKISLDDKLKFIRRKRRCLVCLKPGHMAKACKSFVKCMICSRKHQTVMCPDAVHHKKKGSSSAERKDNEGDDGSVRRVADNANSVQTPDVLLQTLVVKIHGEKGTLLTRALLDTGSHKSYILKSLASQVGLRIMGEERVVHTLFGGHETGVEKHCRYKVKVSDINERYRCNLDVSDTKKISGHISSIPNGPWLEELRMSNITLSDVGLDDEIGVLIGADEAGHLLTGKKIELRSGPVAVETLLGWTLMGRLPKKNENKYDSTLLVTSMHIRDADLSKLWDLESIGIMDPTTTKSREELEEAAMKHFQDTVQMNQEGRYEIHLPWIEGHLPLPDNKRVAERRLNCVTQNLKRDGLYESYDRVFQEWEKLGMIEVVPEHERNAYGHYLPHRAVIKDSATTPIRPVFDASCKVKGSPSLNDCMEKGPNLLELIPAVITRFRLNKMGVLADIKKAFQQISVTSRDRNYLRFLWWEDNNCNVLKEYRHCRVVFGVSSSPFILGATLKHLLQAAPLHLMGTSGLLQDSLYVDNLVASVKTSEEALRLRREADELLLSSKFELRDWEIGPINECKDVPVLGLRWDMREDKLFCDVRVNNEDDLVITKRKILSLANAVFDPIGFSSPFTLIPKTILKEVCSLKLGWDAEVPDEIKKKFISWRKQLRRLKEVQIPRWISPNTDRGLWTLHVFVDASKTAYAAVVYLVVENNGGQSVQLLQAKSRVAPTLPVTIPRLELLGCGIGARLATAVKKMLHYEEIKVIYWSDSSTALYWIKNIGNWGIFVQRRVEEIRRLSSPDDWRHVPGTLNPADLPSRGCTLEQLKTSEWWEGPNFLKSGQQEWPNEVVPVNEYEVNSERKKNVVSSLSTEQDPIYDEICESSSYADMIQRVASSMKAEEHTQDFTVEELNLAEQKLLRMVQVRSFTGVNDIKLKKLYAFVDDNGLIRTRTRLLHGDFTEDFKSPVILPCKNKVVGALILQQHESNSHAGVQILMAILREKYWILKSRRTIRSVISKCPSCRIFDAPRMECEVAPLPKDRIQAEVPFQVTGVDLAGPLFLSDGRKTWIVLFTCAVYRAIHLELVTSLSTEDFKNSLRRFIARRGRPTIIYSDNGTNFQGCSNQFKRVNWTQVQKYARCKEITWRFNPPTAAWWGGWWERLVGVVKRSLKRVLGKATLGYEELQTVLCDVESSVNRRPLTYISEDPDDLAVLTPYMFLIGNPSSEVPEADVTDRKSLTKRLKYIQRLREDFRSRFRKEYLGQMTTARKKATRALREGEMVLIGQENKKRIDWPIGKIIQVIPGRDGKIRVVRVQTRDGVCLRPIQRIYPLEVEEEISGIPPQVEEKAATDQVSCTEKEKEDRLALADKRPEVVTKSGRRVKIPVRFTFINC</sequence>
<accession>A0ABP1R6Z6</accession>
<proteinExistence type="predicted"/>
<evidence type="ECO:0000256" key="2">
    <source>
        <dbReference type="SAM" id="MobiDB-lite"/>
    </source>
</evidence>